<dbReference type="Proteomes" id="UP000316855">
    <property type="component" value="Chromosome"/>
</dbReference>
<dbReference type="RefSeq" id="WP_145229379.1">
    <property type="nucleotide sequence ID" value="NZ_CP036343.1"/>
</dbReference>
<name>A0A517VG88_9PLAN</name>
<protein>
    <recommendedName>
        <fullName evidence="1">DUF695 domain-containing protein</fullName>
    </recommendedName>
</protein>
<accession>A0A517VG88</accession>
<dbReference type="Pfam" id="PF05117">
    <property type="entry name" value="DUF695"/>
    <property type="match status" value="1"/>
</dbReference>
<reference evidence="2 3" key="1">
    <citation type="submission" date="2019-02" db="EMBL/GenBank/DDBJ databases">
        <title>Deep-cultivation of Planctomycetes and their phenomic and genomic characterization uncovers novel biology.</title>
        <authorList>
            <person name="Wiegand S."/>
            <person name="Jogler M."/>
            <person name="Boedeker C."/>
            <person name="Pinto D."/>
            <person name="Vollmers J."/>
            <person name="Rivas-Marin E."/>
            <person name="Kohn T."/>
            <person name="Peeters S.H."/>
            <person name="Heuer A."/>
            <person name="Rast P."/>
            <person name="Oberbeckmann S."/>
            <person name="Bunk B."/>
            <person name="Jeske O."/>
            <person name="Meyerdierks A."/>
            <person name="Storesund J.E."/>
            <person name="Kallscheuer N."/>
            <person name="Luecker S."/>
            <person name="Lage O.M."/>
            <person name="Pohl T."/>
            <person name="Merkel B.J."/>
            <person name="Hornburger P."/>
            <person name="Mueller R.-W."/>
            <person name="Bruemmer F."/>
            <person name="Labrenz M."/>
            <person name="Spormann A.M."/>
            <person name="Op den Camp H."/>
            <person name="Overmann J."/>
            <person name="Amann R."/>
            <person name="Jetten M.S.M."/>
            <person name="Mascher T."/>
            <person name="Medema M.H."/>
            <person name="Devos D.P."/>
            <person name="Kaster A.-K."/>
            <person name="Ovreas L."/>
            <person name="Rohde M."/>
            <person name="Galperin M.Y."/>
            <person name="Jogler C."/>
        </authorList>
    </citation>
    <scope>NUCLEOTIDE SEQUENCE [LARGE SCALE GENOMIC DNA]</scope>
    <source>
        <strain evidence="2 3">Pan161</strain>
    </source>
</reference>
<dbReference type="AlphaFoldDB" id="A0A517VG88"/>
<dbReference type="OrthoDB" id="6700369at2"/>
<feature type="domain" description="DUF695" evidence="1">
    <location>
        <begin position="10"/>
        <end position="142"/>
    </location>
</feature>
<evidence type="ECO:0000313" key="3">
    <source>
        <dbReference type="Proteomes" id="UP000316855"/>
    </source>
</evidence>
<evidence type="ECO:0000313" key="2">
    <source>
        <dbReference type="EMBL" id="QDT92031.1"/>
    </source>
</evidence>
<organism evidence="2 3">
    <name type="scientific">Gimesia algae</name>
    <dbReference type="NCBI Taxonomy" id="2527971"/>
    <lineage>
        <taxon>Bacteria</taxon>
        <taxon>Pseudomonadati</taxon>
        <taxon>Planctomycetota</taxon>
        <taxon>Planctomycetia</taxon>
        <taxon>Planctomycetales</taxon>
        <taxon>Planctomycetaceae</taxon>
        <taxon>Gimesia</taxon>
    </lineage>
</organism>
<dbReference type="InterPro" id="IPR016097">
    <property type="entry name" value="DUF695"/>
</dbReference>
<dbReference type="EMBL" id="CP036343">
    <property type="protein sequence ID" value="QDT92031.1"/>
    <property type="molecule type" value="Genomic_DNA"/>
</dbReference>
<gene>
    <name evidence="2" type="ORF">Pan161_36950</name>
</gene>
<proteinExistence type="predicted"/>
<keyword evidence="3" id="KW-1185">Reference proteome</keyword>
<dbReference type="KEGG" id="gax:Pan161_36950"/>
<evidence type="ECO:0000259" key="1">
    <source>
        <dbReference type="Pfam" id="PF05117"/>
    </source>
</evidence>
<sequence length="147" mass="16933">MTEQPHEPEQEWLTATAMEDEYSVLFRLLPEIPQDISTADFPARVEIIWSYTSPNATGMPGPEDQQQMNQFEEQLVEIWLKTGLGHLTMLITGNQICEWQWYLRDAELALQVLNEALADAAPLPIEFHTEADPDWYAYSNFMEQVTA</sequence>